<sequence length="53" mass="6158">MARPFMFEIGHFSHQAHKLRPSFHVIPLHNPLISSTPNWNPERFSHVSHICGN</sequence>
<name>A0A1E3QPY9_9ASCO</name>
<dbReference type="AlphaFoldDB" id="A0A1E3QPY9"/>
<organism evidence="1 2">
    <name type="scientific">Babjeviella inositovora NRRL Y-12698</name>
    <dbReference type="NCBI Taxonomy" id="984486"/>
    <lineage>
        <taxon>Eukaryota</taxon>
        <taxon>Fungi</taxon>
        <taxon>Dikarya</taxon>
        <taxon>Ascomycota</taxon>
        <taxon>Saccharomycotina</taxon>
        <taxon>Pichiomycetes</taxon>
        <taxon>Serinales incertae sedis</taxon>
        <taxon>Babjeviella</taxon>
    </lineage>
</organism>
<dbReference type="RefSeq" id="XP_018985036.1">
    <property type="nucleotide sequence ID" value="XM_019128796.1"/>
</dbReference>
<accession>A0A1E3QPY9</accession>
<proteinExistence type="predicted"/>
<dbReference type="EMBL" id="KV454431">
    <property type="protein sequence ID" value="ODQ79708.1"/>
    <property type="molecule type" value="Genomic_DNA"/>
</dbReference>
<protein>
    <submittedName>
        <fullName evidence="1">Uncharacterized protein</fullName>
    </submittedName>
</protein>
<dbReference type="Proteomes" id="UP000094336">
    <property type="component" value="Unassembled WGS sequence"/>
</dbReference>
<dbReference type="GeneID" id="30146649"/>
<evidence type="ECO:0000313" key="1">
    <source>
        <dbReference type="EMBL" id="ODQ79708.1"/>
    </source>
</evidence>
<keyword evidence="2" id="KW-1185">Reference proteome</keyword>
<reference evidence="2" key="1">
    <citation type="submission" date="2016-05" db="EMBL/GenBank/DDBJ databases">
        <title>Comparative genomics of biotechnologically important yeasts.</title>
        <authorList>
            <consortium name="DOE Joint Genome Institute"/>
            <person name="Riley R."/>
            <person name="Haridas S."/>
            <person name="Wolfe K.H."/>
            <person name="Lopes M.R."/>
            <person name="Hittinger C.T."/>
            <person name="Goker M."/>
            <person name="Salamov A."/>
            <person name="Wisecaver J."/>
            <person name="Long T.M."/>
            <person name="Aerts A.L."/>
            <person name="Barry K."/>
            <person name="Choi C."/>
            <person name="Clum A."/>
            <person name="Coughlan A.Y."/>
            <person name="Deshpande S."/>
            <person name="Douglass A.P."/>
            <person name="Hanson S.J."/>
            <person name="Klenk H.-P."/>
            <person name="Labutti K."/>
            <person name="Lapidus A."/>
            <person name="Lindquist E."/>
            <person name="Lipzen A."/>
            <person name="Meier-Kolthoff J.P."/>
            <person name="Ohm R.A."/>
            <person name="Otillar R.P."/>
            <person name="Pangilinan J."/>
            <person name="Peng Y."/>
            <person name="Rokas A."/>
            <person name="Rosa C.A."/>
            <person name="Scheuner C."/>
            <person name="Sibirny A.A."/>
            <person name="Slot J.C."/>
            <person name="Stielow J.B."/>
            <person name="Sun H."/>
            <person name="Kurtzman C.P."/>
            <person name="Blackwell M."/>
            <person name="Grigoriev I.V."/>
            <person name="Jeffries T.W."/>
        </authorList>
    </citation>
    <scope>NUCLEOTIDE SEQUENCE [LARGE SCALE GENOMIC DNA]</scope>
    <source>
        <strain evidence="2">NRRL Y-12698</strain>
    </source>
</reference>
<gene>
    <name evidence="1" type="ORF">BABINDRAFT_161421</name>
</gene>
<evidence type="ECO:0000313" key="2">
    <source>
        <dbReference type="Proteomes" id="UP000094336"/>
    </source>
</evidence>